<dbReference type="AlphaFoldDB" id="A0AAD4KSX3"/>
<keyword evidence="5" id="KW-0804">Transcription</keyword>
<evidence type="ECO:0000256" key="6">
    <source>
        <dbReference type="ARBA" id="ARBA00023242"/>
    </source>
</evidence>
<evidence type="ECO:0000256" key="1">
    <source>
        <dbReference type="ARBA" id="ARBA00004123"/>
    </source>
</evidence>
<dbReference type="GeneID" id="70244397"/>
<evidence type="ECO:0000256" key="5">
    <source>
        <dbReference type="ARBA" id="ARBA00023163"/>
    </source>
</evidence>
<dbReference type="RefSeq" id="XP_046072694.1">
    <property type="nucleotide sequence ID" value="XM_046214110.1"/>
</dbReference>
<proteinExistence type="predicted"/>
<dbReference type="GO" id="GO:0008270">
    <property type="term" value="F:zinc ion binding"/>
    <property type="evidence" value="ECO:0007669"/>
    <property type="project" value="InterPro"/>
</dbReference>
<dbReference type="GO" id="GO:0000981">
    <property type="term" value="F:DNA-binding transcription factor activity, RNA polymerase II-specific"/>
    <property type="evidence" value="ECO:0007669"/>
    <property type="project" value="InterPro"/>
</dbReference>
<dbReference type="Pfam" id="PF00172">
    <property type="entry name" value="Zn_clus"/>
    <property type="match status" value="1"/>
</dbReference>
<comment type="subcellular location">
    <subcellularLocation>
        <location evidence="1">Nucleus</location>
    </subcellularLocation>
</comment>
<name>A0AAD4KSX3_9EURO</name>
<dbReference type="InterPro" id="IPR036864">
    <property type="entry name" value="Zn2-C6_fun-type_DNA-bd_sf"/>
</dbReference>
<evidence type="ECO:0000256" key="4">
    <source>
        <dbReference type="ARBA" id="ARBA00023125"/>
    </source>
</evidence>
<dbReference type="Gene3D" id="4.10.240.10">
    <property type="entry name" value="Zn(2)-C6 fungal-type DNA-binding domain"/>
    <property type="match status" value="1"/>
</dbReference>
<feature type="domain" description="Zn(2)-C6 fungal-type" evidence="7">
    <location>
        <begin position="12"/>
        <end position="41"/>
    </location>
</feature>
<evidence type="ECO:0000313" key="9">
    <source>
        <dbReference type="Proteomes" id="UP001201262"/>
    </source>
</evidence>
<dbReference type="GO" id="GO:0005634">
    <property type="term" value="C:nucleus"/>
    <property type="evidence" value="ECO:0007669"/>
    <property type="project" value="UniProtKB-SubCell"/>
</dbReference>
<dbReference type="InterPro" id="IPR001138">
    <property type="entry name" value="Zn2Cys6_DnaBD"/>
</dbReference>
<comment type="caution">
    <text evidence="8">The sequence shown here is derived from an EMBL/GenBank/DDBJ whole genome shotgun (WGS) entry which is preliminary data.</text>
</comment>
<dbReference type="PROSITE" id="PS00463">
    <property type="entry name" value="ZN2_CY6_FUNGAL_1"/>
    <property type="match status" value="1"/>
</dbReference>
<dbReference type="CDD" id="cd00067">
    <property type="entry name" value="GAL4"/>
    <property type="match status" value="1"/>
</dbReference>
<protein>
    <recommendedName>
        <fullName evidence="7">Zn(2)-C6 fungal-type domain-containing protein</fullName>
    </recommendedName>
</protein>
<reference evidence="8" key="1">
    <citation type="submission" date="2021-12" db="EMBL/GenBank/DDBJ databases">
        <title>Convergent genome expansion in fungi linked to evolution of root-endophyte symbiosis.</title>
        <authorList>
            <consortium name="DOE Joint Genome Institute"/>
            <person name="Ke Y.-H."/>
            <person name="Bonito G."/>
            <person name="Liao H.-L."/>
            <person name="Looney B."/>
            <person name="Rojas-Flechas A."/>
            <person name="Nash J."/>
            <person name="Hameed K."/>
            <person name="Schadt C."/>
            <person name="Martin F."/>
            <person name="Crous P.W."/>
            <person name="Miettinen O."/>
            <person name="Magnuson J.K."/>
            <person name="Labbe J."/>
            <person name="Jacobson D."/>
            <person name="Doktycz M.J."/>
            <person name="Veneault-Fourrey C."/>
            <person name="Kuo A."/>
            <person name="Mondo S."/>
            <person name="Calhoun S."/>
            <person name="Riley R."/>
            <person name="Ohm R."/>
            <person name="LaButti K."/>
            <person name="Andreopoulos B."/>
            <person name="Pangilinan J."/>
            <person name="Nolan M."/>
            <person name="Tritt A."/>
            <person name="Clum A."/>
            <person name="Lipzen A."/>
            <person name="Daum C."/>
            <person name="Barry K."/>
            <person name="Grigoriev I.V."/>
            <person name="Vilgalys R."/>
        </authorList>
    </citation>
    <scope>NUCLEOTIDE SEQUENCE</scope>
    <source>
        <strain evidence="8">PMI_201</strain>
    </source>
</reference>
<dbReference type="InterPro" id="IPR050815">
    <property type="entry name" value="TF_fung"/>
</dbReference>
<keyword evidence="9" id="KW-1185">Reference proteome</keyword>
<dbReference type="PROSITE" id="PS50048">
    <property type="entry name" value="ZN2_CY6_FUNGAL_2"/>
    <property type="match status" value="1"/>
</dbReference>
<dbReference type="PANTHER" id="PTHR47338:SF5">
    <property type="entry name" value="ZN(II)2CYS6 TRANSCRIPTION FACTOR (EUROFUNG)"/>
    <property type="match status" value="1"/>
</dbReference>
<dbReference type="GO" id="GO:0003677">
    <property type="term" value="F:DNA binding"/>
    <property type="evidence" value="ECO:0007669"/>
    <property type="project" value="UniProtKB-KW"/>
</dbReference>
<dbReference type="PANTHER" id="PTHR47338">
    <property type="entry name" value="ZN(II)2CYS6 TRANSCRIPTION FACTOR (EUROFUNG)-RELATED"/>
    <property type="match status" value="1"/>
</dbReference>
<keyword evidence="6" id="KW-0539">Nucleus</keyword>
<evidence type="ECO:0000256" key="3">
    <source>
        <dbReference type="ARBA" id="ARBA00023015"/>
    </source>
</evidence>
<evidence type="ECO:0000256" key="2">
    <source>
        <dbReference type="ARBA" id="ARBA00022723"/>
    </source>
</evidence>
<keyword evidence="4" id="KW-0238">DNA-binding</keyword>
<evidence type="ECO:0000259" key="7">
    <source>
        <dbReference type="PROSITE" id="PS50048"/>
    </source>
</evidence>
<dbReference type="Proteomes" id="UP001201262">
    <property type="component" value="Unassembled WGS sequence"/>
</dbReference>
<organism evidence="8 9">
    <name type="scientific">Talaromyces proteolyticus</name>
    <dbReference type="NCBI Taxonomy" id="1131652"/>
    <lineage>
        <taxon>Eukaryota</taxon>
        <taxon>Fungi</taxon>
        <taxon>Dikarya</taxon>
        <taxon>Ascomycota</taxon>
        <taxon>Pezizomycotina</taxon>
        <taxon>Eurotiomycetes</taxon>
        <taxon>Eurotiomycetidae</taxon>
        <taxon>Eurotiales</taxon>
        <taxon>Trichocomaceae</taxon>
        <taxon>Talaromyces</taxon>
        <taxon>Talaromyces sect. Bacilispori</taxon>
    </lineage>
</organism>
<accession>A0AAD4KSX3</accession>
<sequence length="233" mass="25743">MANTQMPKLRSACDACRKAKVRCKGGTPCMYCERHHNSCHYSFATRIGKPKGSRNYKTLRRLREPALNAAAATSQQPLACHLNYPTSSSLSMLPASTVVEWNAVEYPMTSSCQHGNSTYTWVAPRPIPTPPESIDLGYKGLLLHPKPLISQISHTETTSSPPQAHADDLYSTSSGFPTYHASFQSIPCYSFTSEQNAGCLPVYPRQLEYGAFYAAMPYDVQSQQHPARLTGSY</sequence>
<dbReference type="EMBL" id="JAJTJA010000006">
    <property type="protein sequence ID" value="KAH8697993.1"/>
    <property type="molecule type" value="Genomic_DNA"/>
</dbReference>
<evidence type="ECO:0000313" key="8">
    <source>
        <dbReference type="EMBL" id="KAH8697993.1"/>
    </source>
</evidence>
<keyword evidence="3" id="KW-0805">Transcription regulation</keyword>
<dbReference type="SUPFAM" id="SSF57701">
    <property type="entry name" value="Zn2/Cys6 DNA-binding domain"/>
    <property type="match status" value="1"/>
</dbReference>
<keyword evidence="2" id="KW-0479">Metal-binding</keyword>
<gene>
    <name evidence="8" type="ORF">BGW36DRAFT_359761</name>
</gene>
<dbReference type="SMART" id="SM00066">
    <property type="entry name" value="GAL4"/>
    <property type="match status" value="1"/>
</dbReference>